<evidence type="ECO:0000313" key="2">
    <source>
        <dbReference type="Proteomes" id="UP000184420"/>
    </source>
</evidence>
<evidence type="ECO:0000313" key="1">
    <source>
        <dbReference type="EMBL" id="SHL81397.1"/>
    </source>
</evidence>
<sequence>MNFTGYFYISLLPLLAYGYNQGAKQDVKATSVLPEFTTHLQNSAALSTGSPLDLRNRILLTVIDSDTMDFDSDATYGIGDDDAFTAEDFKVYKVFNGVSYEISDKLNDYYLTISISNRFSRRDIFLLVIYFLGLSNKMQRDTNIIARKLIVFNGNRRVMTIGKIKSNKSSAVT</sequence>
<organism evidence="1 2">
    <name type="scientific">Chitinophaga jiangningensis</name>
    <dbReference type="NCBI Taxonomy" id="1419482"/>
    <lineage>
        <taxon>Bacteria</taxon>
        <taxon>Pseudomonadati</taxon>
        <taxon>Bacteroidota</taxon>
        <taxon>Chitinophagia</taxon>
        <taxon>Chitinophagales</taxon>
        <taxon>Chitinophagaceae</taxon>
        <taxon>Chitinophaga</taxon>
    </lineage>
</organism>
<proteinExistence type="predicted"/>
<accession>A0A1M7DPR5</accession>
<dbReference type="STRING" id="1419482.SAMN05444266_10580"/>
<dbReference type="OrthoDB" id="9952806at2"/>
<gene>
    <name evidence="1" type="ORF">SAMN05444266_10580</name>
</gene>
<dbReference type="Proteomes" id="UP000184420">
    <property type="component" value="Unassembled WGS sequence"/>
</dbReference>
<dbReference type="RefSeq" id="WP_073081626.1">
    <property type="nucleotide sequence ID" value="NZ_FRBL01000005.1"/>
</dbReference>
<protein>
    <submittedName>
        <fullName evidence="1">Uncharacterized protein</fullName>
    </submittedName>
</protein>
<name>A0A1M7DPR5_9BACT</name>
<dbReference type="AlphaFoldDB" id="A0A1M7DPR5"/>
<reference evidence="1 2" key="1">
    <citation type="submission" date="2016-11" db="EMBL/GenBank/DDBJ databases">
        <authorList>
            <person name="Jaros S."/>
            <person name="Januszkiewicz K."/>
            <person name="Wedrychowicz H."/>
        </authorList>
    </citation>
    <scope>NUCLEOTIDE SEQUENCE [LARGE SCALE GENOMIC DNA]</scope>
    <source>
        <strain evidence="1 2">DSM 27406</strain>
    </source>
</reference>
<dbReference type="EMBL" id="FRBL01000005">
    <property type="protein sequence ID" value="SHL81397.1"/>
    <property type="molecule type" value="Genomic_DNA"/>
</dbReference>
<keyword evidence="2" id="KW-1185">Reference proteome</keyword>